<dbReference type="Pfam" id="PF20216">
    <property type="entry name" value="DUF6576"/>
    <property type="match status" value="1"/>
</dbReference>
<evidence type="ECO:0000256" key="5">
    <source>
        <dbReference type="ARBA" id="ARBA00022989"/>
    </source>
</evidence>
<accession>A0A2S7WLK7</accession>
<evidence type="ECO:0000256" key="3">
    <source>
        <dbReference type="ARBA" id="ARBA00022692"/>
    </source>
</evidence>
<feature type="transmembrane region" description="Helical" evidence="7">
    <location>
        <begin position="134"/>
        <end position="154"/>
    </location>
</feature>
<protein>
    <submittedName>
        <fullName evidence="10">Rhomboid family intramembrane serine protease</fullName>
    </submittedName>
</protein>
<evidence type="ECO:0000313" key="10">
    <source>
        <dbReference type="EMBL" id="PQJ78191.1"/>
    </source>
</evidence>
<dbReference type="InterPro" id="IPR022764">
    <property type="entry name" value="Peptidase_S54_rhomboid_dom"/>
</dbReference>
<feature type="transmembrane region" description="Helical" evidence="7">
    <location>
        <begin position="104"/>
        <end position="122"/>
    </location>
</feature>
<reference evidence="10 11" key="1">
    <citation type="submission" date="2016-12" db="EMBL/GenBank/DDBJ databases">
        <title>Trade-off between light-utilization and light-protection in marine flavobacteria.</title>
        <authorList>
            <person name="Kumagai Y."/>
            <person name="Yoshizawa S."/>
            <person name="Kogure K."/>
            <person name="Iwasaki W."/>
        </authorList>
    </citation>
    <scope>NUCLEOTIDE SEQUENCE [LARGE SCALE GENOMIC DNA]</scope>
    <source>
        <strain evidence="10 11">NBRC 108759</strain>
    </source>
</reference>
<feature type="domain" description="Peptidase S54 rhomboid" evidence="8">
    <location>
        <begin position="64"/>
        <end position="206"/>
    </location>
</feature>
<dbReference type="Gene3D" id="1.20.1540.10">
    <property type="entry name" value="Rhomboid-like"/>
    <property type="match status" value="1"/>
</dbReference>
<dbReference type="PANTHER" id="PTHR43731">
    <property type="entry name" value="RHOMBOID PROTEASE"/>
    <property type="match status" value="1"/>
</dbReference>
<keyword evidence="4" id="KW-0378">Hydrolase</keyword>
<keyword evidence="11" id="KW-1185">Reference proteome</keyword>
<dbReference type="Pfam" id="PF01694">
    <property type="entry name" value="Rhomboid"/>
    <property type="match status" value="1"/>
</dbReference>
<dbReference type="GO" id="GO:0016020">
    <property type="term" value="C:membrane"/>
    <property type="evidence" value="ECO:0007669"/>
    <property type="project" value="UniProtKB-SubCell"/>
</dbReference>
<feature type="domain" description="DUF6576" evidence="9">
    <location>
        <begin position="250"/>
        <end position="278"/>
    </location>
</feature>
<sequence length="283" mass="32050">MSIIEDIKRRYITGNIVEKLILINVGVFILTLLITVFSGLYKGETNFISEWFALDVDTNSLLKKPWSIISYGFLHAGFLHILFNCIALYFLGNLFIQYFTQKQLLNFYLLGTFFGGVLYLFSQNYFPLFEGRSSYLLGASAGVSAIFVGIATHIPNYQVRFPLIGFIKLWHIAAFWVGIWFLGLIGLNAGGNFAHLGGALFGYLYISKASNKEITLFDGIANLFKKKEKPLKTVHKSKKRTATKAKKTDINQQEIDKILDKISKSGYDTLTKAEKEFLFKQGK</sequence>
<comment type="caution">
    <text evidence="10">The sequence shown here is derived from an EMBL/GenBank/DDBJ whole genome shotgun (WGS) entry which is preliminary data.</text>
</comment>
<evidence type="ECO:0000256" key="7">
    <source>
        <dbReference type="SAM" id="Phobius"/>
    </source>
</evidence>
<feature type="transmembrane region" description="Helical" evidence="7">
    <location>
        <begin position="21"/>
        <end position="41"/>
    </location>
</feature>
<dbReference type="AlphaFoldDB" id="A0A2S7WLK7"/>
<evidence type="ECO:0000259" key="8">
    <source>
        <dbReference type="Pfam" id="PF01694"/>
    </source>
</evidence>
<evidence type="ECO:0000256" key="2">
    <source>
        <dbReference type="ARBA" id="ARBA00009045"/>
    </source>
</evidence>
<evidence type="ECO:0000313" key="11">
    <source>
        <dbReference type="Proteomes" id="UP000238882"/>
    </source>
</evidence>
<dbReference type="OrthoDB" id="680602at2"/>
<organism evidence="10 11">
    <name type="scientific">Polaribacter porphyrae</name>
    <dbReference type="NCBI Taxonomy" id="1137780"/>
    <lineage>
        <taxon>Bacteria</taxon>
        <taxon>Pseudomonadati</taxon>
        <taxon>Bacteroidota</taxon>
        <taxon>Flavobacteriia</taxon>
        <taxon>Flavobacteriales</taxon>
        <taxon>Flavobacteriaceae</taxon>
    </lineage>
</organism>
<dbReference type="Proteomes" id="UP000238882">
    <property type="component" value="Unassembled WGS sequence"/>
</dbReference>
<proteinExistence type="inferred from homology"/>
<keyword evidence="6 7" id="KW-0472">Membrane</keyword>
<gene>
    <name evidence="10" type="ORF">BTO18_02845</name>
</gene>
<feature type="transmembrane region" description="Helical" evidence="7">
    <location>
        <begin position="161"/>
        <end position="183"/>
    </location>
</feature>
<dbReference type="InterPro" id="IPR035952">
    <property type="entry name" value="Rhomboid-like_sf"/>
</dbReference>
<dbReference type="GO" id="GO:0006508">
    <property type="term" value="P:proteolysis"/>
    <property type="evidence" value="ECO:0007669"/>
    <property type="project" value="UniProtKB-KW"/>
</dbReference>
<comment type="similarity">
    <text evidence="2">Belongs to the peptidase S54 family.</text>
</comment>
<dbReference type="PANTHER" id="PTHR43731:SF14">
    <property type="entry name" value="PRESENILIN-ASSOCIATED RHOMBOID-LIKE PROTEIN, MITOCHONDRIAL"/>
    <property type="match status" value="1"/>
</dbReference>
<dbReference type="RefSeq" id="WP_105014773.1">
    <property type="nucleotide sequence ID" value="NZ_MSCN01000001.1"/>
</dbReference>
<dbReference type="GO" id="GO:0004252">
    <property type="term" value="F:serine-type endopeptidase activity"/>
    <property type="evidence" value="ECO:0007669"/>
    <property type="project" value="InterPro"/>
</dbReference>
<feature type="transmembrane region" description="Helical" evidence="7">
    <location>
        <begin position="189"/>
        <end position="206"/>
    </location>
</feature>
<name>A0A2S7WLK7_9FLAO</name>
<dbReference type="EMBL" id="MSCN01000001">
    <property type="protein sequence ID" value="PQJ78191.1"/>
    <property type="molecule type" value="Genomic_DNA"/>
</dbReference>
<evidence type="ECO:0000256" key="1">
    <source>
        <dbReference type="ARBA" id="ARBA00004141"/>
    </source>
</evidence>
<evidence type="ECO:0000256" key="4">
    <source>
        <dbReference type="ARBA" id="ARBA00022801"/>
    </source>
</evidence>
<dbReference type="InterPro" id="IPR050925">
    <property type="entry name" value="Rhomboid_protease_S54"/>
</dbReference>
<keyword evidence="3 7" id="KW-0812">Transmembrane</keyword>
<keyword evidence="5 7" id="KW-1133">Transmembrane helix</keyword>
<dbReference type="SUPFAM" id="SSF144091">
    <property type="entry name" value="Rhomboid-like"/>
    <property type="match status" value="1"/>
</dbReference>
<comment type="subcellular location">
    <subcellularLocation>
        <location evidence="1">Membrane</location>
        <topology evidence="1">Multi-pass membrane protein</topology>
    </subcellularLocation>
</comment>
<evidence type="ECO:0000259" key="9">
    <source>
        <dbReference type="Pfam" id="PF20216"/>
    </source>
</evidence>
<keyword evidence="10" id="KW-0645">Protease</keyword>
<evidence type="ECO:0000256" key="6">
    <source>
        <dbReference type="ARBA" id="ARBA00023136"/>
    </source>
</evidence>
<feature type="transmembrane region" description="Helical" evidence="7">
    <location>
        <begin position="68"/>
        <end position="92"/>
    </location>
</feature>
<dbReference type="InterPro" id="IPR046483">
    <property type="entry name" value="DUF6576"/>
</dbReference>